<evidence type="ECO:0000313" key="2">
    <source>
        <dbReference type="Proteomes" id="UP001060215"/>
    </source>
</evidence>
<organism evidence="1 2">
    <name type="scientific">Camellia lanceoleosa</name>
    <dbReference type="NCBI Taxonomy" id="1840588"/>
    <lineage>
        <taxon>Eukaryota</taxon>
        <taxon>Viridiplantae</taxon>
        <taxon>Streptophyta</taxon>
        <taxon>Embryophyta</taxon>
        <taxon>Tracheophyta</taxon>
        <taxon>Spermatophyta</taxon>
        <taxon>Magnoliopsida</taxon>
        <taxon>eudicotyledons</taxon>
        <taxon>Gunneridae</taxon>
        <taxon>Pentapetalae</taxon>
        <taxon>asterids</taxon>
        <taxon>Ericales</taxon>
        <taxon>Theaceae</taxon>
        <taxon>Camellia</taxon>
    </lineage>
</organism>
<keyword evidence="1" id="KW-0418">Kinase</keyword>
<evidence type="ECO:0000313" key="1">
    <source>
        <dbReference type="EMBL" id="KAI8029578.1"/>
    </source>
</evidence>
<dbReference type="EMBL" id="CM045758">
    <property type="protein sequence ID" value="KAI8029578.1"/>
    <property type="molecule type" value="Genomic_DNA"/>
</dbReference>
<dbReference type="Proteomes" id="UP001060215">
    <property type="component" value="Chromosome 1"/>
</dbReference>
<accession>A0ACC0IWR4</accession>
<sequence>MGNCCSHGNNDSDPMNTDNTTSKEGSANPNPDPNNPETAGATDHPKTTPPSASPNPSSKPSKAAAIGPVLGHPMEDVKSIYSVGKELGRGQFGVTHLLRVQSVCVLNCNRDCRRN</sequence>
<reference evidence="1 2" key="1">
    <citation type="journal article" date="2022" name="Plant J.">
        <title>Chromosome-level genome of Camellia lanceoleosa provides a valuable resource for understanding genome evolution and self-incompatibility.</title>
        <authorList>
            <person name="Gong W."/>
            <person name="Xiao S."/>
            <person name="Wang L."/>
            <person name="Liao Z."/>
            <person name="Chang Y."/>
            <person name="Mo W."/>
            <person name="Hu G."/>
            <person name="Li W."/>
            <person name="Zhao G."/>
            <person name="Zhu H."/>
            <person name="Hu X."/>
            <person name="Ji K."/>
            <person name="Xiang X."/>
            <person name="Song Q."/>
            <person name="Yuan D."/>
            <person name="Jin S."/>
            <person name="Zhang L."/>
        </authorList>
    </citation>
    <scope>NUCLEOTIDE SEQUENCE [LARGE SCALE GENOMIC DNA]</scope>
    <source>
        <strain evidence="1">SQ_2022a</strain>
    </source>
</reference>
<keyword evidence="1" id="KW-0808">Transferase</keyword>
<protein>
    <submittedName>
        <fullName evidence="1">Calcium-dependent protein kinase 34</fullName>
    </submittedName>
</protein>
<name>A0ACC0IWR4_9ERIC</name>
<proteinExistence type="predicted"/>
<gene>
    <name evidence="1" type="ORF">LOK49_LG01G00750</name>
</gene>
<keyword evidence="2" id="KW-1185">Reference proteome</keyword>
<comment type="caution">
    <text evidence="1">The sequence shown here is derived from an EMBL/GenBank/DDBJ whole genome shotgun (WGS) entry which is preliminary data.</text>
</comment>